<dbReference type="OrthoDB" id="9812949at2"/>
<dbReference type="InterPro" id="IPR009000">
    <property type="entry name" value="Transl_B-barrel_sf"/>
</dbReference>
<keyword evidence="2" id="KW-1185">Reference proteome</keyword>
<sequence>MRDTRMVDTIRQEELPDPDLRTFATVTAIELGERPIVRLSHTLFLPEAQCQTADRGWIGPAQVVHVARNGGDIDHYVDTADSLVVGQQYSISIDGQWRYEQAVAQYLAAKIFRDILQRTPGA</sequence>
<dbReference type="RefSeq" id="WP_090894529.1">
    <property type="nucleotide sequence ID" value="NZ_CZPZ01000003.1"/>
</dbReference>
<proteinExistence type="predicted"/>
<dbReference type="SUPFAM" id="SSF50447">
    <property type="entry name" value="Translation proteins"/>
    <property type="match status" value="1"/>
</dbReference>
<evidence type="ECO:0000313" key="2">
    <source>
        <dbReference type="Proteomes" id="UP000198736"/>
    </source>
</evidence>
<dbReference type="STRING" id="1742973.COMA2_110008"/>
<organism evidence="1 2">
    <name type="scientific">Candidatus Nitrospira nitrificans</name>
    <dbReference type="NCBI Taxonomy" id="1742973"/>
    <lineage>
        <taxon>Bacteria</taxon>
        <taxon>Pseudomonadati</taxon>
        <taxon>Nitrospirota</taxon>
        <taxon>Nitrospiria</taxon>
        <taxon>Nitrospirales</taxon>
        <taxon>Nitrospiraceae</taxon>
        <taxon>Nitrospira</taxon>
    </lineage>
</organism>
<accession>A0A0S4L7N7</accession>
<name>A0A0S4L7N7_9BACT</name>
<evidence type="ECO:0000313" key="1">
    <source>
        <dbReference type="EMBL" id="CUS32624.1"/>
    </source>
</evidence>
<dbReference type="EMBL" id="CZPZ01000003">
    <property type="protein sequence ID" value="CUS32624.1"/>
    <property type="molecule type" value="Genomic_DNA"/>
</dbReference>
<dbReference type="Gene3D" id="2.40.30.130">
    <property type="match status" value="1"/>
</dbReference>
<dbReference type="AlphaFoldDB" id="A0A0S4L7N7"/>
<dbReference type="Proteomes" id="UP000198736">
    <property type="component" value="Unassembled WGS sequence"/>
</dbReference>
<gene>
    <name evidence="1" type="ORF">COMA2_110008</name>
</gene>
<protein>
    <submittedName>
        <fullName evidence="1">Uncharacterized protein</fullName>
    </submittedName>
</protein>
<reference evidence="2" key="1">
    <citation type="submission" date="2015-10" db="EMBL/GenBank/DDBJ databases">
        <authorList>
            <person name="Luecker S."/>
            <person name="Luecker S."/>
        </authorList>
    </citation>
    <scope>NUCLEOTIDE SEQUENCE [LARGE SCALE GENOMIC DNA]</scope>
</reference>